<dbReference type="EMBL" id="JAZHXI010000016">
    <property type="protein sequence ID" value="KAL2062665.1"/>
    <property type="molecule type" value="Genomic_DNA"/>
</dbReference>
<dbReference type="Pfam" id="PF20150">
    <property type="entry name" value="2EXR"/>
    <property type="match status" value="1"/>
</dbReference>
<organism evidence="2 3">
    <name type="scientific">Oculimacula yallundae</name>
    <dbReference type="NCBI Taxonomy" id="86028"/>
    <lineage>
        <taxon>Eukaryota</taxon>
        <taxon>Fungi</taxon>
        <taxon>Dikarya</taxon>
        <taxon>Ascomycota</taxon>
        <taxon>Pezizomycotina</taxon>
        <taxon>Leotiomycetes</taxon>
        <taxon>Helotiales</taxon>
        <taxon>Ploettnerulaceae</taxon>
        <taxon>Oculimacula</taxon>
    </lineage>
</organism>
<evidence type="ECO:0000259" key="1">
    <source>
        <dbReference type="Pfam" id="PF20150"/>
    </source>
</evidence>
<name>A0ABR4BYE2_9HELO</name>
<sequence length="210" mass="22626">MSTHTSTAQSKALAIVIDLTESYDEGDSLSVNHHVTQRLPTLIRPQITSSISEESDLLRLAQDAGNSQVAVSGDQLKILLRTIADLGAQATIFPSLTSGTSSPDLQMVSEKPGLGCKSFTLFPKLPLELRTMIWESAADAPQVHSFVYDFGASSFQSGNPAVSAPESITRTSRLSSLRSVCFESRAAAAKAIKRMSLSRLLKEGEDEDLR</sequence>
<reference evidence="2 3" key="1">
    <citation type="journal article" date="2024" name="Commun. Biol.">
        <title>Comparative genomic analysis of thermophilic fungi reveals convergent evolutionary adaptations and gene losses.</title>
        <authorList>
            <person name="Steindorff A.S."/>
            <person name="Aguilar-Pontes M.V."/>
            <person name="Robinson A.J."/>
            <person name="Andreopoulos B."/>
            <person name="LaButti K."/>
            <person name="Kuo A."/>
            <person name="Mondo S."/>
            <person name="Riley R."/>
            <person name="Otillar R."/>
            <person name="Haridas S."/>
            <person name="Lipzen A."/>
            <person name="Grimwood J."/>
            <person name="Schmutz J."/>
            <person name="Clum A."/>
            <person name="Reid I.D."/>
            <person name="Moisan M.C."/>
            <person name="Butler G."/>
            <person name="Nguyen T.T.M."/>
            <person name="Dewar K."/>
            <person name="Conant G."/>
            <person name="Drula E."/>
            <person name="Henrissat B."/>
            <person name="Hansel C."/>
            <person name="Singer S."/>
            <person name="Hutchinson M.I."/>
            <person name="de Vries R.P."/>
            <person name="Natvig D.O."/>
            <person name="Powell A.J."/>
            <person name="Tsang A."/>
            <person name="Grigoriev I.V."/>
        </authorList>
    </citation>
    <scope>NUCLEOTIDE SEQUENCE [LARGE SCALE GENOMIC DNA]</scope>
    <source>
        <strain evidence="2 3">CBS 494.80</strain>
    </source>
</reference>
<gene>
    <name evidence="2" type="ORF">VTL71DRAFT_5737</name>
</gene>
<proteinExistence type="predicted"/>
<accession>A0ABR4BYE2</accession>
<protein>
    <recommendedName>
        <fullName evidence="1">2EXR domain-containing protein</fullName>
    </recommendedName>
</protein>
<evidence type="ECO:0000313" key="3">
    <source>
        <dbReference type="Proteomes" id="UP001595075"/>
    </source>
</evidence>
<evidence type="ECO:0000313" key="2">
    <source>
        <dbReference type="EMBL" id="KAL2062665.1"/>
    </source>
</evidence>
<comment type="caution">
    <text evidence="2">The sequence shown here is derived from an EMBL/GenBank/DDBJ whole genome shotgun (WGS) entry which is preliminary data.</text>
</comment>
<feature type="domain" description="2EXR" evidence="1">
    <location>
        <begin position="119"/>
        <end position="189"/>
    </location>
</feature>
<dbReference type="InterPro" id="IPR045518">
    <property type="entry name" value="2EXR"/>
</dbReference>
<keyword evidence="3" id="KW-1185">Reference proteome</keyword>
<dbReference type="Proteomes" id="UP001595075">
    <property type="component" value="Unassembled WGS sequence"/>
</dbReference>